<name>X1CVJ0_9ZZZZ</name>
<dbReference type="EMBL" id="BART01013031">
    <property type="protein sequence ID" value="GAG88216.1"/>
    <property type="molecule type" value="Genomic_DNA"/>
</dbReference>
<organism evidence="1">
    <name type="scientific">marine sediment metagenome</name>
    <dbReference type="NCBI Taxonomy" id="412755"/>
    <lineage>
        <taxon>unclassified sequences</taxon>
        <taxon>metagenomes</taxon>
        <taxon>ecological metagenomes</taxon>
    </lineage>
</organism>
<comment type="caution">
    <text evidence="1">The sequence shown here is derived from an EMBL/GenBank/DDBJ whole genome shotgun (WGS) entry which is preliminary data.</text>
</comment>
<reference evidence="1" key="1">
    <citation type="journal article" date="2014" name="Front. Microbiol.">
        <title>High frequency of phylogenetically diverse reductive dehalogenase-homologous genes in deep subseafloor sedimentary metagenomes.</title>
        <authorList>
            <person name="Kawai M."/>
            <person name="Futagami T."/>
            <person name="Toyoda A."/>
            <person name="Takaki Y."/>
            <person name="Nishi S."/>
            <person name="Hori S."/>
            <person name="Arai W."/>
            <person name="Tsubouchi T."/>
            <person name="Morono Y."/>
            <person name="Uchiyama I."/>
            <person name="Ito T."/>
            <person name="Fujiyama A."/>
            <person name="Inagaki F."/>
            <person name="Takami H."/>
        </authorList>
    </citation>
    <scope>NUCLEOTIDE SEQUENCE</scope>
    <source>
        <strain evidence="1">Expedition CK06-06</strain>
    </source>
</reference>
<protein>
    <submittedName>
        <fullName evidence="1">Uncharacterized protein</fullName>
    </submittedName>
</protein>
<evidence type="ECO:0000313" key="1">
    <source>
        <dbReference type="EMBL" id="GAG88216.1"/>
    </source>
</evidence>
<sequence>MDKQQITEHHAAGDVEWVGTRVWIALGGAVTQFANAGKRLSGITHYKGNINRDDVSCIATSLDAVAAAEIELMPDGYSRELYASNNVFVWGSRCRERTFDGPSEALNRASALLWAVADHKERQDG</sequence>
<dbReference type="AlphaFoldDB" id="X1CVJ0"/>
<proteinExistence type="predicted"/>
<gene>
    <name evidence="1" type="ORF">S01H4_26879</name>
</gene>
<accession>X1CVJ0</accession>